<dbReference type="EMBL" id="JAHRIP010070490">
    <property type="protein sequence ID" value="MEQ2308973.1"/>
    <property type="molecule type" value="Genomic_DNA"/>
</dbReference>
<protein>
    <submittedName>
        <fullName evidence="1">Uncharacterized protein</fullName>
    </submittedName>
</protein>
<evidence type="ECO:0000313" key="2">
    <source>
        <dbReference type="Proteomes" id="UP001469553"/>
    </source>
</evidence>
<gene>
    <name evidence="1" type="ORF">AMECASPLE_033791</name>
</gene>
<sequence>MNQNRKFLNSQTMFIQLRCYSKGLKSRTSGLKVKESNFKWPEKHQIVSTLLGPSILVAHFDTRRRRSSDVTGSINWLRCRVSLPFPACLTGQRNGGTYLERQKLAGELLLHKAIPGRA</sequence>
<comment type="caution">
    <text evidence="1">The sequence shown here is derived from an EMBL/GenBank/DDBJ whole genome shotgun (WGS) entry which is preliminary data.</text>
</comment>
<proteinExistence type="predicted"/>
<keyword evidence="2" id="KW-1185">Reference proteome</keyword>
<organism evidence="1 2">
    <name type="scientific">Ameca splendens</name>
    <dbReference type="NCBI Taxonomy" id="208324"/>
    <lineage>
        <taxon>Eukaryota</taxon>
        <taxon>Metazoa</taxon>
        <taxon>Chordata</taxon>
        <taxon>Craniata</taxon>
        <taxon>Vertebrata</taxon>
        <taxon>Euteleostomi</taxon>
        <taxon>Actinopterygii</taxon>
        <taxon>Neopterygii</taxon>
        <taxon>Teleostei</taxon>
        <taxon>Neoteleostei</taxon>
        <taxon>Acanthomorphata</taxon>
        <taxon>Ovalentaria</taxon>
        <taxon>Atherinomorphae</taxon>
        <taxon>Cyprinodontiformes</taxon>
        <taxon>Goodeidae</taxon>
        <taxon>Ameca</taxon>
    </lineage>
</organism>
<name>A0ABV0ZUP3_9TELE</name>
<accession>A0ABV0ZUP3</accession>
<dbReference type="Proteomes" id="UP001469553">
    <property type="component" value="Unassembled WGS sequence"/>
</dbReference>
<evidence type="ECO:0000313" key="1">
    <source>
        <dbReference type="EMBL" id="MEQ2308973.1"/>
    </source>
</evidence>
<reference evidence="1 2" key="1">
    <citation type="submission" date="2021-06" db="EMBL/GenBank/DDBJ databases">
        <authorList>
            <person name="Palmer J.M."/>
        </authorList>
    </citation>
    <scope>NUCLEOTIDE SEQUENCE [LARGE SCALE GENOMIC DNA]</scope>
    <source>
        <strain evidence="1 2">AS_MEX2019</strain>
        <tissue evidence="1">Muscle</tissue>
    </source>
</reference>